<feature type="signal peptide" evidence="3">
    <location>
        <begin position="1"/>
        <end position="21"/>
    </location>
</feature>
<dbReference type="RefSeq" id="WP_326837573.1">
    <property type="nucleotide sequence ID" value="NZ_CP142149.1"/>
</dbReference>
<dbReference type="PANTHER" id="PTHR30036">
    <property type="entry name" value="D-XYLOSE-BINDING PERIPLASMIC PROTEIN"/>
    <property type="match status" value="1"/>
</dbReference>
<evidence type="ECO:0000256" key="3">
    <source>
        <dbReference type="SAM" id="SignalP"/>
    </source>
</evidence>
<dbReference type="InterPro" id="IPR025997">
    <property type="entry name" value="SBP_2_dom"/>
</dbReference>
<gene>
    <name evidence="5" type="ORF">VSH64_22235</name>
</gene>
<dbReference type="PROSITE" id="PS51257">
    <property type="entry name" value="PROKAR_LIPOPROTEIN"/>
    <property type="match status" value="1"/>
</dbReference>
<keyword evidence="6" id="KW-1185">Reference proteome</keyword>
<dbReference type="InterPro" id="IPR028082">
    <property type="entry name" value="Peripla_BP_I"/>
</dbReference>
<evidence type="ECO:0000259" key="4">
    <source>
        <dbReference type="Pfam" id="PF13407"/>
    </source>
</evidence>
<sequence>MRKRTIVATGLITITAAATLAGCGAGEHDSAATMTDQARAQCVTSAGRLRDSMLKEPALKMLGAFDITKAEGKSLWIVNAARVPFLQGISDGAAAAAKAAGMQVKVVYGDGSTNSAQAAIQQAIAQGADGIALVVVDPTTVQHAVDQAEAAGIVVSDVLNRSTGDPMPHGVSGQMVLNLPAEMDAMAGWILADSKCSANTLMYAPSALPITAAAAKLLGQRYTQLCPSCRFELKDLDYGNFASTLTAEVQTDVRRIPGLDHVIAIVGSSVPNVDAGLQGNAGIRVVAHDGLADNLQSMRENRTHEAADFAFAPTGSIGWQLVDQQARLMVEQSGAAEVIIPSRLVDKGNLGANESDVWPGYAHFEQAYTDEWHGQP</sequence>
<protein>
    <submittedName>
        <fullName evidence="5">Substrate-binding domain-containing protein</fullName>
    </submittedName>
</protein>
<accession>A0ABZ1IMX3</accession>
<dbReference type="Pfam" id="PF13407">
    <property type="entry name" value="Peripla_BP_4"/>
    <property type="match status" value="1"/>
</dbReference>
<keyword evidence="3" id="KW-0732">Signal</keyword>
<evidence type="ECO:0000256" key="2">
    <source>
        <dbReference type="ARBA" id="ARBA00007639"/>
    </source>
</evidence>
<name>A0ABZ1IMX3_9PSEU</name>
<proteinExistence type="inferred from homology"/>
<evidence type="ECO:0000313" key="5">
    <source>
        <dbReference type="EMBL" id="WSE34765.1"/>
    </source>
</evidence>
<dbReference type="Proteomes" id="UP001330812">
    <property type="component" value="Chromosome"/>
</dbReference>
<reference evidence="5 6" key="1">
    <citation type="journal article" date="2015" name="Int. J. Syst. Evol. Microbiol.">
        <title>Amycolatopsis rhabdoformis sp. nov., an actinomycete isolated from a tropical forest soil.</title>
        <authorList>
            <person name="Souza W.R."/>
            <person name="Silva R.E."/>
            <person name="Goodfellow M."/>
            <person name="Busarakam K."/>
            <person name="Figueiro F.S."/>
            <person name="Ferreira D."/>
            <person name="Rodrigues-Filho E."/>
            <person name="Moraes L.A.B."/>
            <person name="Zucchi T.D."/>
        </authorList>
    </citation>
    <scope>NUCLEOTIDE SEQUENCE [LARGE SCALE GENOMIC DNA]</scope>
    <source>
        <strain evidence="5 6">NCIMB 14900</strain>
    </source>
</reference>
<feature type="chain" id="PRO_5046921041" evidence="3">
    <location>
        <begin position="22"/>
        <end position="376"/>
    </location>
</feature>
<dbReference type="InterPro" id="IPR050555">
    <property type="entry name" value="Bact_Solute-Bind_Prot2"/>
</dbReference>
<comment type="subcellular location">
    <subcellularLocation>
        <location evidence="1">Cell envelope</location>
    </subcellularLocation>
</comment>
<dbReference type="Gene3D" id="3.40.50.2300">
    <property type="match status" value="1"/>
</dbReference>
<feature type="domain" description="Periplasmic binding protein" evidence="4">
    <location>
        <begin position="78"/>
        <end position="155"/>
    </location>
</feature>
<evidence type="ECO:0000313" key="6">
    <source>
        <dbReference type="Proteomes" id="UP001330812"/>
    </source>
</evidence>
<evidence type="ECO:0000256" key="1">
    <source>
        <dbReference type="ARBA" id="ARBA00004196"/>
    </source>
</evidence>
<dbReference type="PANTHER" id="PTHR30036:SF7">
    <property type="entry name" value="ABC TRANSPORTER PERIPLASMIC-BINDING PROTEIN YPHF"/>
    <property type="match status" value="1"/>
</dbReference>
<dbReference type="SUPFAM" id="SSF53822">
    <property type="entry name" value="Periplasmic binding protein-like I"/>
    <property type="match status" value="1"/>
</dbReference>
<comment type="similarity">
    <text evidence="2">Belongs to the bacterial solute-binding protein 2 family.</text>
</comment>
<organism evidence="5 6">
    <name type="scientific">Amycolatopsis rhabdoformis</name>
    <dbReference type="NCBI Taxonomy" id="1448059"/>
    <lineage>
        <taxon>Bacteria</taxon>
        <taxon>Bacillati</taxon>
        <taxon>Actinomycetota</taxon>
        <taxon>Actinomycetes</taxon>
        <taxon>Pseudonocardiales</taxon>
        <taxon>Pseudonocardiaceae</taxon>
        <taxon>Amycolatopsis</taxon>
    </lineage>
</organism>
<dbReference type="EMBL" id="CP142149">
    <property type="protein sequence ID" value="WSE34765.1"/>
    <property type="molecule type" value="Genomic_DNA"/>
</dbReference>